<dbReference type="PANTHER" id="PTHR43776:SF7">
    <property type="entry name" value="D,D-DIPEPTIDE TRANSPORT ATP-BINDING PROTEIN DDPF-RELATED"/>
    <property type="match status" value="1"/>
</dbReference>
<dbReference type="SUPFAM" id="SSF52540">
    <property type="entry name" value="P-loop containing nucleoside triphosphate hydrolases"/>
    <property type="match status" value="1"/>
</dbReference>
<dbReference type="InterPro" id="IPR003439">
    <property type="entry name" value="ABC_transporter-like_ATP-bd"/>
</dbReference>
<reference evidence="6" key="1">
    <citation type="journal article" date="2014" name="Front. Microbiol.">
        <title>High frequency of phylogenetically diverse reductive dehalogenase-homologous genes in deep subseafloor sedimentary metagenomes.</title>
        <authorList>
            <person name="Kawai M."/>
            <person name="Futagami T."/>
            <person name="Toyoda A."/>
            <person name="Takaki Y."/>
            <person name="Nishi S."/>
            <person name="Hori S."/>
            <person name="Arai W."/>
            <person name="Tsubouchi T."/>
            <person name="Morono Y."/>
            <person name="Uchiyama I."/>
            <person name="Ito T."/>
            <person name="Fujiyama A."/>
            <person name="Inagaki F."/>
            <person name="Takami H."/>
        </authorList>
    </citation>
    <scope>NUCLEOTIDE SEQUENCE</scope>
    <source>
        <strain evidence="6">Expedition CK06-06</strain>
    </source>
</reference>
<evidence type="ECO:0000256" key="1">
    <source>
        <dbReference type="ARBA" id="ARBA00005417"/>
    </source>
</evidence>
<dbReference type="InterPro" id="IPR050319">
    <property type="entry name" value="ABC_transp_ATP-bind"/>
</dbReference>
<evidence type="ECO:0000256" key="2">
    <source>
        <dbReference type="ARBA" id="ARBA00022448"/>
    </source>
</evidence>
<dbReference type="GO" id="GO:0055085">
    <property type="term" value="P:transmembrane transport"/>
    <property type="evidence" value="ECO:0007669"/>
    <property type="project" value="UniProtKB-ARBA"/>
</dbReference>
<evidence type="ECO:0000256" key="3">
    <source>
        <dbReference type="ARBA" id="ARBA00022741"/>
    </source>
</evidence>
<name>X0TJW3_9ZZZZ</name>
<dbReference type="Gene3D" id="3.40.50.300">
    <property type="entry name" value="P-loop containing nucleotide triphosphate hydrolases"/>
    <property type="match status" value="1"/>
</dbReference>
<proteinExistence type="inferred from homology"/>
<dbReference type="PANTHER" id="PTHR43776">
    <property type="entry name" value="TRANSPORT ATP-BINDING PROTEIN"/>
    <property type="match status" value="1"/>
</dbReference>
<evidence type="ECO:0000313" key="6">
    <source>
        <dbReference type="EMBL" id="GAF93843.1"/>
    </source>
</evidence>
<dbReference type="GO" id="GO:0005524">
    <property type="term" value="F:ATP binding"/>
    <property type="evidence" value="ECO:0007669"/>
    <property type="project" value="UniProtKB-KW"/>
</dbReference>
<keyword evidence="4" id="KW-0067">ATP-binding</keyword>
<keyword evidence="3" id="KW-0547">Nucleotide-binding</keyword>
<feature type="non-terminal residue" evidence="6">
    <location>
        <position position="130"/>
    </location>
</feature>
<comment type="caution">
    <text evidence="6">The sequence shown here is derived from an EMBL/GenBank/DDBJ whole genome shotgun (WGS) entry which is preliminary data.</text>
</comment>
<feature type="domain" description="AAA+ ATPase" evidence="5">
    <location>
        <begin position="34"/>
        <end position="130"/>
    </location>
</feature>
<protein>
    <recommendedName>
        <fullName evidence="5">AAA+ ATPase domain-containing protein</fullName>
    </recommendedName>
</protein>
<gene>
    <name evidence="6" type="ORF">S01H1_31886</name>
</gene>
<keyword evidence="2" id="KW-0813">Transport</keyword>
<dbReference type="EMBL" id="BARS01019707">
    <property type="protein sequence ID" value="GAF93843.1"/>
    <property type="molecule type" value="Genomic_DNA"/>
</dbReference>
<dbReference type="SMART" id="SM00382">
    <property type="entry name" value="AAA"/>
    <property type="match status" value="1"/>
</dbReference>
<dbReference type="InterPro" id="IPR003593">
    <property type="entry name" value="AAA+_ATPase"/>
</dbReference>
<dbReference type="GO" id="GO:0016887">
    <property type="term" value="F:ATP hydrolysis activity"/>
    <property type="evidence" value="ECO:0007669"/>
    <property type="project" value="InterPro"/>
</dbReference>
<comment type="similarity">
    <text evidence="1">Belongs to the ABC transporter superfamily.</text>
</comment>
<accession>X0TJW3</accession>
<evidence type="ECO:0000259" key="5">
    <source>
        <dbReference type="SMART" id="SM00382"/>
    </source>
</evidence>
<dbReference type="Pfam" id="PF00005">
    <property type="entry name" value="ABC_tran"/>
    <property type="match status" value="1"/>
</dbReference>
<organism evidence="6">
    <name type="scientific">marine sediment metagenome</name>
    <dbReference type="NCBI Taxonomy" id="412755"/>
    <lineage>
        <taxon>unclassified sequences</taxon>
        <taxon>metagenomes</taxon>
        <taxon>ecological metagenomes</taxon>
    </lineage>
</organism>
<dbReference type="AlphaFoldDB" id="X0TJW3"/>
<evidence type="ECO:0000256" key="4">
    <source>
        <dbReference type="ARBA" id="ARBA00022840"/>
    </source>
</evidence>
<dbReference type="InterPro" id="IPR027417">
    <property type="entry name" value="P-loop_NTPase"/>
</dbReference>
<sequence>MEELIKLREIKKYFPWKKHEYVKAVDGVSLQINKRDIFGLVGESGSGKTTLGRIMLHLIDTTSGDIFYKGEDITRIKRLEKSLRRNMQIVFQDPYSSLHPRKKIKDIIGSGLRTHHLVKGEGELITKVEE</sequence>